<dbReference type="EMBL" id="LFRF01000019">
    <property type="protein sequence ID" value="KND89362.1"/>
    <property type="molecule type" value="Genomic_DNA"/>
</dbReference>
<evidence type="ECO:0000313" key="2">
    <source>
        <dbReference type="Proteomes" id="UP000036947"/>
    </source>
</evidence>
<organism evidence="1 2">
    <name type="scientific">Tolypocladium ophioglossoides (strain CBS 100239)</name>
    <name type="common">Snaketongue truffleclub</name>
    <name type="synonym">Elaphocordyceps ophioglossoides</name>
    <dbReference type="NCBI Taxonomy" id="1163406"/>
    <lineage>
        <taxon>Eukaryota</taxon>
        <taxon>Fungi</taxon>
        <taxon>Dikarya</taxon>
        <taxon>Ascomycota</taxon>
        <taxon>Pezizomycotina</taxon>
        <taxon>Sordariomycetes</taxon>
        <taxon>Hypocreomycetidae</taxon>
        <taxon>Hypocreales</taxon>
        <taxon>Ophiocordycipitaceae</taxon>
        <taxon>Tolypocladium</taxon>
    </lineage>
</organism>
<accession>A0A0L0N5K7</accession>
<sequence length="140" mass="15564">MCKGEPREHVCGHTSIKWSYCRYSSFDLASRRTAPCDNVDFGETRQGRTECPLENCAFKSKGGRWVCCQCRQGPNTTGWCMKPVKRMEVNKASGDEEEVERTCDHGCCQTCFQSREYAGKLGWCGAGVLTTAVQTKAAAD</sequence>
<name>A0A0L0N5K7_TOLOC</name>
<keyword evidence="2" id="KW-1185">Reference proteome</keyword>
<reference evidence="1 2" key="1">
    <citation type="journal article" date="2015" name="BMC Genomics">
        <title>The genome of the truffle-parasite Tolypocladium ophioglossoides and the evolution of antifungal peptaibiotics.</title>
        <authorList>
            <person name="Quandt C.A."/>
            <person name="Bushley K.E."/>
            <person name="Spatafora J.W."/>
        </authorList>
    </citation>
    <scope>NUCLEOTIDE SEQUENCE [LARGE SCALE GENOMIC DNA]</scope>
    <source>
        <strain evidence="1 2">CBS 100239</strain>
    </source>
</reference>
<dbReference type="AlphaFoldDB" id="A0A0L0N5K7"/>
<gene>
    <name evidence="1" type="ORF">TOPH_05980</name>
</gene>
<protein>
    <submittedName>
        <fullName evidence="1">Uncharacterized protein</fullName>
    </submittedName>
</protein>
<dbReference type="OrthoDB" id="4629699at2759"/>
<evidence type="ECO:0000313" key="1">
    <source>
        <dbReference type="EMBL" id="KND89362.1"/>
    </source>
</evidence>
<comment type="caution">
    <text evidence="1">The sequence shown here is derived from an EMBL/GenBank/DDBJ whole genome shotgun (WGS) entry which is preliminary data.</text>
</comment>
<proteinExistence type="predicted"/>
<dbReference type="Proteomes" id="UP000036947">
    <property type="component" value="Unassembled WGS sequence"/>
</dbReference>